<evidence type="ECO:0000256" key="4">
    <source>
        <dbReference type="ARBA" id="ARBA00022777"/>
    </source>
</evidence>
<evidence type="ECO:0000256" key="2">
    <source>
        <dbReference type="ARBA" id="ARBA00022679"/>
    </source>
</evidence>
<reference evidence="7" key="1">
    <citation type="journal article" date="2015" name="Proc. Natl. Acad. Sci. U.S.A.">
        <title>Networks of energetic and metabolic interactions define dynamics in microbial communities.</title>
        <authorList>
            <person name="Embree M."/>
            <person name="Liu J.K."/>
            <person name="Al-Bassam M.M."/>
            <person name="Zengler K."/>
        </authorList>
    </citation>
    <scope>NUCLEOTIDE SEQUENCE</scope>
</reference>
<dbReference type="Gene3D" id="3.40.50.300">
    <property type="entry name" value="P-loop containing nucleotide triphosphate hydrolases"/>
    <property type="match status" value="1"/>
</dbReference>
<dbReference type="GO" id="GO:0004765">
    <property type="term" value="F:shikimate kinase activity"/>
    <property type="evidence" value="ECO:0007669"/>
    <property type="project" value="UniProtKB-EC"/>
</dbReference>
<dbReference type="InterPro" id="IPR027417">
    <property type="entry name" value="P-loop_NTPase"/>
</dbReference>
<keyword evidence="4 7" id="KW-0418">Kinase</keyword>
<accession>A0A0W8FEP3</accession>
<evidence type="ECO:0000256" key="6">
    <source>
        <dbReference type="ARBA" id="ARBA00023141"/>
    </source>
</evidence>
<keyword evidence="5" id="KW-0067">ATP-binding</keyword>
<dbReference type="EC" id="2.7.1.71" evidence="7"/>
<dbReference type="EMBL" id="LNQE01001298">
    <property type="protein sequence ID" value="KUG19360.1"/>
    <property type="molecule type" value="Genomic_DNA"/>
</dbReference>
<dbReference type="SUPFAM" id="SSF52540">
    <property type="entry name" value="P-loop containing nucleoside triphosphate hydrolases"/>
    <property type="match status" value="1"/>
</dbReference>
<dbReference type="CDD" id="cd00464">
    <property type="entry name" value="SK"/>
    <property type="match status" value="1"/>
</dbReference>
<evidence type="ECO:0000256" key="5">
    <source>
        <dbReference type="ARBA" id="ARBA00022840"/>
    </source>
</evidence>
<dbReference type="GO" id="GO:0005829">
    <property type="term" value="C:cytosol"/>
    <property type="evidence" value="ECO:0007669"/>
    <property type="project" value="TreeGrafter"/>
</dbReference>
<dbReference type="HAMAP" id="MF_00109">
    <property type="entry name" value="Shikimate_kinase"/>
    <property type="match status" value="1"/>
</dbReference>
<evidence type="ECO:0000313" key="7">
    <source>
        <dbReference type="EMBL" id="KUG19360.1"/>
    </source>
</evidence>
<dbReference type="GO" id="GO:0005524">
    <property type="term" value="F:ATP binding"/>
    <property type="evidence" value="ECO:0007669"/>
    <property type="project" value="UniProtKB-KW"/>
</dbReference>
<keyword evidence="3" id="KW-0547">Nucleotide-binding</keyword>
<dbReference type="GO" id="GO:0008652">
    <property type="term" value="P:amino acid biosynthetic process"/>
    <property type="evidence" value="ECO:0007669"/>
    <property type="project" value="UniProtKB-KW"/>
</dbReference>
<organism evidence="7">
    <name type="scientific">hydrocarbon metagenome</name>
    <dbReference type="NCBI Taxonomy" id="938273"/>
    <lineage>
        <taxon>unclassified sequences</taxon>
        <taxon>metagenomes</taxon>
        <taxon>ecological metagenomes</taxon>
    </lineage>
</organism>
<dbReference type="InterPro" id="IPR000623">
    <property type="entry name" value="Shikimate_kinase/TSH1"/>
</dbReference>
<dbReference type="AlphaFoldDB" id="A0A0W8FEP3"/>
<evidence type="ECO:0000256" key="1">
    <source>
        <dbReference type="ARBA" id="ARBA00022605"/>
    </source>
</evidence>
<keyword evidence="2 7" id="KW-0808">Transferase</keyword>
<protein>
    <submittedName>
        <fullName evidence="7">Shikimate kinase i</fullName>
        <ecNumber evidence="7">2.7.1.71</ecNumber>
    </submittedName>
</protein>
<dbReference type="PRINTS" id="PR01100">
    <property type="entry name" value="SHIKIMTKNASE"/>
</dbReference>
<sequence length="163" mass="17894">MQNIILIGMPGAGKSTVGVVLAKTLGMQFIDTDILIQERAGRMLQEILDEDGPDAFKRIEEETILSLHSRRAVIATGGSVVSSPDAMAHLKSGGVVVYLEISYEEMEKRLKNIKTRGILLLPGQSLREMYDERVPLYEKYADRTVACSGEDLESVVGNVIEAL</sequence>
<dbReference type="InterPro" id="IPR031322">
    <property type="entry name" value="Shikimate/glucono_kinase"/>
</dbReference>
<gene>
    <name evidence="7" type="ORF">ASZ90_010931</name>
</gene>
<proteinExistence type="inferred from homology"/>
<dbReference type="PANTHER" id="PTHR21087:SF16">
    <property type="entry name" value="SHIKIMATE KINASE 1, CHLOROPLASTIC"/>
    <property type="match status" value="1"/>
</dbReference>
<dbReference type="GO" id="GO:0009073">
    <property type="term" value="P:aromatic amino acid family biosynthetic process"/>
    <property type="evidence" value="ECO:0007669"/>
    <property type="project" value="UniProtKB-KW"/>
</dbReference>
<comment type="caution">
    <text evidence="7">The sequence shown here is derived from an EMBL/GenBank/DDBJ whole genome shotgun (WGS) entry which is preliminary data.</text>
</comment>
<keyword evidence="6" id="KW-0057">Aromatic amino acid biosynthesis</keyword>
<keyword evidence="1" id="KW-0028">Amino-acid biosynthesis</keyword>
<dbReference type="PANTHER" id="PTHR21087">
    <property type="entry name" value="SHIKIMATE KINASE"/>
    <property type="match status" value="1"/>
</dbReference>
<dbReference type="Pfam" id="PF01202">
    <property type="entry name" value="SKI"/>
    <property type="match status" value="1"/>
</dbReference>
<evidence type="ECO:0000256" key="3">
    <source>
        <dbReference type="ARBA" id="ARBA00022741"/>
    </source>
</evidence>
<name>A0A0W8FEP3_9ZZZZ</name>